<keyword evidence="3" id="KW-1185">Reference proteome</keyword>
<organism evidence="2 3">
    <name type="scientific">Reichenbachiella agariperforans</name>
    <dbReference type="NCBI Taxonomy" id="156994"/>
    <lineage>
        <taxon>Bacteria</taxon>
        <taxon>Pseudomonadati</taxon>
        <taxon>Bacteroidota</taxon>
        <taxon>Cytophagia</taxon>
        <taxon>Cytophagales</taxon>
        <taxon>Reichenbachiellaceae</taxon>
        <taxon>Reichenbachiella</taxon>
    </lineage>
</organism>
<reference evidence="3" key="1">
    <citation type="submission" date="2016-11" db="EMBL/GenBank/DDBJ databases">
        <authorList>
            <person name="Varghese N."/>
            <person name="Submissions S."/>
        </authorList>
    </citation>
    <scope>NUCLEOTIDE SEQUENCE [LARGE SCALE GENOMIC DNA]</scope>
    <source>
        <strain evidence="3">DSM 26134</strain>
    </source>
</reference>
<protein>
    <submittedName>
        <fullName evidence="2">Uncharacterized protein</fullName>
    </submittedName>
</protein>
<evidence type="ECO:0000313" key="3">
    <source>
        <dbReference type="Proteomes" id="UP000184474"/>
    </source>
</evidence>
<keyword evidence="1" id="KW-1133">Transmembrane helix</keyword>
<dbReference type="EMBL" id="FRAA01000001">
    <property type="protein sequence ID" value="SHJ42833.1"/>
    <property type="molecule type" value="Genomic_DNA"/>
</dbReference>
<evidence type="ECO:0000256" key="1">
    <source>
        <dbReference type="SAM" id="Phobius"/>
    </source>
</evidence>
<keyword evidence="1" id="KW-0812">Transmembrane</keyword>
<dbReference type="AlphaFoldDB" id="A0A1M6J7Z8"/>
<evidence type="ECO:0000313" key="2">
    <source>
        <dbReference type="EMBL" id="SHJ42833.1"/>
    </source>
</evidence>
<sequence>MNFSELFLSVLIGTSLLGITVTVIALVWLLIRDIKSKQLW</sequence>
<feature type="transmembrane region" description="Helical" evidence="1">
    <location>
        <begin position="6"/>
        <end position="31"/>
    </location>
</feature>
<accession>A0A1M6J7Z8</accession>
<name>A0A1M6J7Z8_REIAG</name>
<keyword evidence="1" id="KW-0472">Membrane</keyword>
<gene>
    <name evidence="2" type="ORF">SAMN04488028_10180</name>
</gene>
<proteinExistence type="predicted"/>
<dbReference type="Proteomes" id="UP000184474">
    <property type="component" value="Unassembled WGS sequence"/>
</dbReference>